<dbReference type="GeneID" id="78287643"/>
<dbReference type="Gene3D" id="3.40.50.2000">
    <property type="entry name" value="Glycogen Phosphorylase B"/>
    <property type="match status" value="2"/>
</dbReference>
<evidence type="ECO:0000259" key="1">
    <source>
        <dbReference type="Pfam" id="PF00534"/>
    </source>
</evidence>
<keyword evidence="2" id="KW-0808">Transferase</keyword>
<evidence type="ECO:0000313" key="3">
    <source>
        <dbReference type="Proteomes" id="UP000198558"/>
    </source>
</evidence>
<dbReference type="RefSeq" id="WP_092352373.1">
    <property type="nucleotide sequence ID" value="NZ_FOIN01000004.1"/>
</dbReference>
<dbReference type="InterPro" id="IPR001296">
    <property type="entry name" value="Glyco_trans_1"/>
</dbReference>
<dbReference type="EMBL" id="FOIN01000004">
    <property type="protein sequence ID" value="SET23788.1"/>
    <property type="molecule type" value="Genomic_DNA"/>
</dbReference>
<reference evidence="3" key="1">
    <citation type="submission" date="2016-10" db="EMBL/GenBank/DDBJ databases">
        <authorList>
            <person name="Varghese N."/>
            <person name="Submissions S."/>
        </authorList>
    </citation>
    <scope>NUCLEOTIDE SEQUENCE [LARGE SCALE GENOMIC DNA]</scope>
    <source>
        <strain evidence="3">DSM 1551</strain>
    </source>
</reference>
<gene>
    <name evidence="2" type="ORF">SAMN04489758_10424</name>
</gene>
<dbReference type="Proteomes" id="UP000198558">
    <property type="component" value="Unassembled WGS sequence"/>
</dbReference>
<evidence type="ECO:0000313" key="2">
    <source>
        <dbReference type="EMBL" id="SET23788.1"/>
    </source>
</evidence>
<dbReference type="GO" id="GO:0016757">
    <property type="term" value="F:glycosyltransferase activity"/>
    <property type="evidence" value="ECO:0007669"/>
    <property type="project" value="InterPro"/>
</dbReference>
<accession>A0A1I0CWT8</accession>
<proteinExistence type="predicted"/>
<protein>
    <submittedName>
        <fullName evidence="2">Glycosyltransferase involved in cell wall bisynthesis</fullName>
    </submittedName>
</protein>
<dbReference type="SUPFAM" id="SSF53756">
    <property type="entry name" value="UDP-Glycosyltransferase/glycogen phosphorylase"/>
    <property type="match status" value="1"/>
</dbReference>
<dbReference type="Pfam" id="PF00534">
    <property type="entry name" value="Glycos_transf_1"/>
    <property type="match status" value="1"/>
</dbReference>
<dbReference type="InterPro" id="IPR050194">
    <property type="entry name" value="Glycosyltransferase_grp1"/>
</dbReference>
<dbReference type="AlphaFoldDB" id="A0A1I0CWT8"/>
<organism evidence="2 3">
    <name type="scientific">Thomasclavelia cocleata</name>
    <dbReference type="NCBI Taxonomy" id="69824"/>
    <lineage>
        <taxon>Bacteria</taxon>
        <taxon>Bacillati</taxon>
        <taxon>Bacillota</taxon>
        <taxon>Erysipelotrichia</taxon>
        <taxon>Erysipelotrichales</taxon>
        <taxon>Coprobacillaceae</taxon>
        <taxon>Thomasclavelia</taxon>
    </lineage>
</organism>
<keyword evidence="3" id="KW-1185">Reference proteome</keyword>
<dbReference type="PANTHER" id="PTHR45947:SF14">
    <property type="entry name" value="SLL1723 PROTEIN"/>
    <property type="match status" value="1"/>
</dbReference>
<sequence length="375" mass="43570">MEKPIRILHVIGIMNRGGAEAMIMNLYRSIDKEKIQFDFVQNCTGPAIFDEEIRQMGGKIYHCPHYNGKNHFQYVKWWKKFFKNHKDEYYIVHGHLGSTAAIYLHIANKFGLYTIAHSHCAVVVNSYMERLYTIFSYPTRYIADFFFGCSLNAGISRYGKKIVSKNNFKVLNNAIDLNQFAYNKQIREKIRNELKVTNEFVIGHVGRMDNKQKNQAFLLNLIKQMKNQYPVKLVLVGTGVNYDKLVKQAEEMGLENDVLFLGVRSDVNELLQGMDCFVFPSFYEGLPVTLIETQAASLPSVISDTITDEVILTDIVTKVSLNSSLQDWIVEIIKYFNYDRSHSYINDLNAYDVKFTSKWMEDFYIKCQKENLKNH</sequence>
<name>A0A1I0CWT8_9FIRM</name>
<dbReference type="PANTHER" id="PTHR45947">
    <property type="entry name" value="SULFOQUINOVOSYL TRANSFERASE SQD2"/>
    <property type="match status" value="1"/>
</dbReference>
<dbReference type="OrthoDB" id="9804196at2"/>
<feature type="domain" description="Glycosyl transferase family 1" evidence="1">
    <location>
        <begin position="188"/>
        <end position="335"/>
    </location>
</feature>